<proteinExistence type="predicted"/>
<dbReference type="EMBL" id="LGRX02016039">
    <property type="protein sequence ID" value="KAK3262649.1"/>
    <property type="molecule type" value="Genomic_DNA"/>
</dbReference>
<sequence length="95" mass="10683">MMMMVMTMTMMTEWEEQMAMWEAMAREEGVTCVRDEDLGGSTWIRNVAKFLALEETGAAANMCPEICMLLVVGYQGETGTKVEGEFVVEKEKNGK</sequence>
<protein>
    <submittedName>
        <fullName evidence="1">Uncharacterized protein</fullName>
    </submittedName>
</protein>
<gene>
    <name evidence="1" type="ORF">CYMTET_28505</name>
</gene>
<dbReference type="AlphaFoldDB" id="A0AAE0FMS3"/>
<accession>A0AAE0FMS3</accession>
<evidence type="ECO:0000313" key="2">
    <source>
        <dbReference type="Proteomes" id="UP001190700"/>
    </source>
</evidence>
<keyword evidence="2" id="KW-1185">Reference proteome</keyword>
<reference evidence="1 2" key="1">
    <citation type="journal article" date="2015" name="Genome Biol. Evol.">
        <title>Comparative Genomics of a Bacterivorous Green Alga Reveals Evolutionary Causalities and Consequences of Phago-Mixotrophic Mode of Nutrition.</title>
        <authorList>
            <person name="Burns J.A."/>
            <person name="Paasch A."/>
            <person name="Narechania A."/>
            <person name="Kim E."/>
        </authorList>
    </citation>
    <scope>NUCLEOTIDE SEQUENCE [LARGE SCALE GENOMIC DNA]</scope>
    <source>
        <strain evidence="1 2">PLY_AMNH</strain>
    </source>
</reference>
<organism evidence="1 2">
    <name type="scientific">Cymbomonas tetramitiformis</name>
    <dbReference type="NCBI Taxonomy" id="36881"/>
    <lineage>
        <taxon>Eukaryota</taxon>
        <taxon>Viridiplantae</taxon>
        <taxon>Chlorophyta</taxon>
        <taxon>Pyramimonadophyceae</taxon>
        <taxon>Pyramimonadales</taxon>
        <taxon>Pyramimonadaceae</taxon>
        <taxon>Cymbomonas</taxon>
    </lineage>
</organism>
<dbReference type="Proteomes" id="UP001190700">
    <property type="component" value="Unassembled WGS sequence"/>
</dbReference>
<evidence type="ECO:0000313" key="1">
    <source>
        <dbReference type="EMBL" id="KAK3262649.1"/>
    </source>
</evidence>
<comment type="caution">
    <text evidence="1">The sequence shown here is derived from an EMBL/GenBank/DDBJ whole genome shotgun (WGS) entry which is preliminary data.</text>
</comment>
<name>A0AAE0FMS3_9CHLO</name>